<feature type="region of interest" description="Disordered" evidence="1">
    <location>
        <begin position="44"/>
        <end position="95"/>
    </location>
</feature>
<dbReference type="EMBL" id="JAOTOJ010000001">
    <property type="protein sequence ID" value="KAK9410289.1"/>
    <property type="molecule type" value="Genomic_DNA"/>
</dbReference>
<dbReference type="Proteomes" id="UP001474421">
    <property type="component" value="Unassembled WGS sequence"/>
</dbReference>
<reference evidence="2 3" key="1">
    <citation type="journal article" date="2024" name="Proc. Natl. Acad. Sci. U.S.A.">
        <title>The genetic regulatory architecture and epigenomic basis for age-related changes in rattlesnake venom.</title>
        <authorList>
            <person name="Hogan M.P."/>
            <person name="Holding M.L."/>
            <person name="Nystrom G.S."/>
            <person name="Colston T.J."/>
            <person name="Bartlett D.A."/>
            <person name="Mason A.J."/>
            <person name="Ellsworth S.A."/>
            <person name="Rautsaw R.M."/>
            <person name="Lawrence K.C."/>
            <person name="Strickland J.L."/>
            <person name="He B."/>
            <person name="Fraser P."/>
            <person name="Margres M.J."/>
            <person name="Gilbert D.M."/>
            <person name="Gibbs H.L."/>
            <person name="Parkinson C.L."/>
            <person name="Rokyta D.R."/>
        </authorList>
    </citation>
    <scope>NUCLEOTIDE SEQUENCE [LARGE SCALE GENOMIC DNA]</scope>
    <source>
        <strain evidence="2">DRR0105</strain>
    </source>
</reference>
<name>A0AAW1C773_CROAD</name>
<organism evidence="2 3">
    <name type="scientific">Crotalus adamanteus</name>
    <name type="common">Eastern diamondback rattlesnake</name>
    <dbReference type="NCBI Taxonomy" id="8729"/>
    <lineage>
        <taxon>Eukaryota</taxon>
        <taxon>Metazoa</taxon>
        <taxon>Chordata</taxon>
        <taxon>Craniata</taxon>
        <taxon>Vertebrata</taxon>
        <taxon>Euteleostomi</taxon>
        <taxon>Lepidosauria</taxon>
        <taxon>Squamata</taxon>
        <taxon>Bifurcata</taxon>
        <taxon>Unidentata</taxon>
        <taxon>Episquamata</taxon>
        <taxon>Toxicofera</taxon>
        <taxon>Serpentes</taxon>
        <taxon>Colubroidea</taxon>
        <taxon>Viperidae</taxon>
        <taxon>Crotalinae</taxon>
        <taxon>Crotalus</taxon>
    </lineage>
</organism>
<proteinExistence type="predicted"/>
<gene>
    <name evidence="2" type="ORF">NXF25_001464</name>
</gene>
<sequence>MYYSPLLESWAASPTVLQDSPQSCKLDSITVSCEAVGDMEEQKIRPMPPKGRKRKAAIPQAEATASSGEGANDVKKLPKIRKNEGPGDLHVTIEH</sequence>
<feature type="compositionally biased region" description="Basic and acidic residues" evidence="1">
    <location>
        <begin position="72"/>
        <end position="95"/>
    </location>
</feature>
<comment type="caution">
    <text evidence="2">The sequence shown here is derived from an EMBL/GenBank/DDBJ whole genome shotgun (WGS) entry which is preliminary data.</text>
</comment>
<protein>
    <submittedName>
        <fullName evidence="2">Uncharacterized protein</fullName>
    </submittedName>
</protein>
<accession>A0AAW1C773</accession>
<keyword evidence="3" id="KW-1185">Reference proteome</keyword>
<evidence type="ECO:0000313" key="2">
    <source>
        <dbReference type="EMBL" id="KAK9410289.1"/>
    </source>
</evidence>
<dbReference type="AlphaFoldDB" id="A0AAW1C773"/>
<evidence type="ECO:0000256" key="1">
    <source>
        <dbReference type="SAM" id="MobiDB-lite"/>
    </source>
</evidence>
<evidence type="ECO:0000313" key="3">
    <source>
        <dbReference type="Proteomes" id="UP001474421"/>
    </source>
</evidence>